<dbReference type="InterPro" id="IPR008266">
    <property type="entry name" value="Tyr_kinase_AS"/>
</dbReference>
<dbReference type="SUPFAM" id="SSF56112">
    <property type="entry name" value="Protein kinase-like (PK-like)"/>
    <property type="match status" value="1"/>
</dbReference>
<dbReference type="RefSeq" id="WP_205255028.1">
    <property type="nucleotide sequence ID" value="NZ_BAAAPV010000001.1"/>
</dbReference>
<dbReference type="EC" id="2.7.11.1" evidence="1"/>
<reference evidence="11" key="1">
    <citation type="submission" date="2021-01" db="EMBL/GenBank/DDBJ databases">
        <title>KCTC 19127 draft genome.</title>
        <authorList>
            <person name="An D."/>
        </authorList>
    </citation>
    <scope>NUCLEOTIDE SEQUENCE</scope>
    <source>
        <strain evidence="11">KCTC 19127</strain>
    </source>
</reference>
<evidence type="ECO:0000259" key="10">
    <source>
        <dbReference type="PROSITE" id="PS50011"/>
    </source>
</evidence>
<feature type="region of interest" description="Disordered" evidence="8">
    <location>
        <begin position="288"/>
        <end position="393"/>
    </location>
</feature>
<dbReference type="InterPro" id="IPR000719">
    <property type="entry name" value="Prot_kinase_dom"/>
</dbReference>
<evidence type="ECO:0000256" key="3">
    <source>
        <dbReference type="ARBA" id="ARBA00022679"/>
    </source>
</evidence>
<feature type="region of interest" description="Disordered" evidence="8">
    <location>
        <begin position="1"/>
        <end position="31"/>
    </location>
</feature>
<evidence type="ECO:0000256" key="1">
    <source>
        <dbReference type="ARBA" id="ARBA00012513"/>
    </source>
</evidence>
<keyword evidence="2 11" id="KW-0723">Serine/threonine-protein kinase</keyword>
<dbReference type="PANTHER" id="PTHR43289:SF6">
    <property type="entry name" value="SERINE_THREONINE-PROTEIN KINASE NEKL-3"/>
    <property type="match status" value="1"/>
</dbReference>
<keyword evidence="12" id="KW-1185">Reference proteome</keyword>
<keyword evidence="3" id="KW-0808">Transferase</keyword>
<dbReference type="PROSITE" id="PS00107">
    <property type="entry name" value="PROTEIN_KINASE_ATP"/>
    <property type="match status" value="1"/>
</dbReference>
<keyword evidence="9" id="KW-0812">Transmembrane</keyword>
<evidence type="ECO:0000256" key="4">
    <source>
        <dbReference type="ARBA" id="ARBA00022741"/>
    </source>
</evidence>
<dbReference type="Gene3D" id="1.10.510.10">
    <property type="entry name" value="Transferase(Phosphotransferase) domain 1"/>
    <property type="match status" value="1"/>
</dbReference>
<feature type="binding site" evidence="7">
    <location>
        <position position="68"/>
    </location>
    <ligand>
        <name>ATP</name>
        <dbReference type="ChEBI" id="CHEBI:30616"/>
    </ligand>
</feature>
<proteinExistence type="predicted"/>
<feature type="compositionally biased region" description="Basic and acidic residues" evidence="8">
    <location>
        <begin position="1"/>
        <end position="23"/>
    </location>
</feature>
<feature type="region of interest" description="Disordered" evidence="8">
    <location>
        <begin position="518"/>
        <end position="544"/>
    </location>
</feature>
<evidence type="ECO:0000256" key="9">
    <source>
        <dbReference type="SAM" id="Phobius"/>
    </source>
</evidence>
<sequence length="682" mass="66982">MDDDAPRSGRPLDGHDRYDHESDPAPSSELSVARSIGPYRLDEPLGAGASAQTWTGTDERTGRAVALKIFAPGGLAAARREATLAEIIDHPHVPHVLDVVADPDRPTLVTELATGGTLAALLARAGRLTVGQCLTVLIPLASVLATAHERRIVHGDLSTRNIVLDAVGRPLLVDLGAGHALAEGDGEVELTPCHAAPEVAAGSQPDAAADVFALGSVARACLIGEPAWPASELADVVRLADAGPWPDVPDTIGSAPLAALVRAMLRPDPIRRPGAAGLVVGLRAVGRPEPLPMPSGVGDGPEASPRAPAPAAGAQGGHATSPDAGAVHAGSAPASRSRPLGEAPDPAGAAQALTRARLRSGSAGGVDRPVPPARGSRRGGRSRRRTPAPVRRRRRAAGLVAAFVLVALTGMALIGQFTTTGAESESSGAAVALPPPTPGGVGGPGAAAASSGTGSPGASGWSSDAAAPAGATPDGVGPTDGSAAAVPTGAPVAVGGSSTTGTAALPSSGAAVAAVGAAGASGAGGGAGEAGAGPGGESVTGSAVDPGVDWLTVVRALSAERGRALSQGDPMLLDRVYVPGPARAADLATMERLRNTGATVSGAAHEIASAGVIGPVGPGTARPTVSGLPGMRLLVTDHLPSYEVQDGDGVTVGRTAARDGAALVMTVVETGEGYRIEEVATA</sequence>
<feature type="transmembrane region" description="Helical" evidence="9">
    <location>
        <begin position="396"/>
        <end position="417"/>
    </location>
</feature>
<keyword evidence="4 7" id="KW-0547">Nucleotide-binding</keyword>
<keyword evidence="5 11" id="KW-0418">Kinase</keyword>
<protein>
    <recommendedName>
        <fullName evidence="1">non-specific serine/threonine protein kinase</fullName>
        <ecNumber evidence="1">2.7.11.1</ecNumber>
    </recommendedName>
</protein>
<evidence type="ECO:0000256" key="5">
    <source>
        <dbReference type="ARBA" id="ARBA00022777"/>
    </source>
</evidence>
<organism evidence="11 12">
    <name type="scientific">Nakamurella flavida</name>
    <dbReference type="NCBI Taxonomy" id="363630"/>
    <lineage>
        <taxon>Bacteria</taxon>
        <taxon>Bacillati</taxon>
        <taxon>Actinomycetota</taxon>
        <taxon>Actinomycetes</taxon>
        <taxon>Nakamurellales</taxon>
        <taxon>Nakamurellaceae</taxon>
        <taxon>Nakamurella</taxon>
    </lineage>
</organism>
<keyword evidence="9" id="KW-0472">Membrane</keyword>
<comment type="caution">
    <text evidence="11">The sequence shown here is derived from an EMBL/GenBank/DDBJ whole genome shotgun (WGS) entry which is preliminary data.</text>
</comment>
<feature type="compositionally biased region" description="Basic residues" evidence="8">
    <location>
        <begin position="375"/>
        <end position="393"/>
    </location>
</feature>
<dbReference type="PROSITE" id="PS00109">
    <property type="entry name" value="PROTEIN_KINASE_TYR"/>
    <property type="match status" value="1"/>
</dbReference>
<dbReference type="PROSITE" id="PS50011">
    <property type="entry name" value="PROTEIN_KINASE_DOM"/>
    <property type="match status" value="1"/>
</dbReference>
<feature type="compositionally biased region" description="Low complexity" evidence="8">
    <location>
        <begin position="300"/>
        <end position="319"/>
    </location>
</feature>
<evidence type="ECO:0000256" key="2">
    <source>
        <dbReference type="ARBA" id="ARBA00022527"/>
    </source>
</evidence>
<gene>
    <name evidence="11" type="ORF">JL107_00280</name>
</gene>
<dbReference type="GO" id="GO:0005524">
    <property type="term" value="F:ATP binding"/>
    <property type="evidence" value="ECO:0007669"/>
    <property type="project" value="UniProtKB-UniRule"/>
</dbReference>
<dbReference type="AlphaFoldDB" id="A0A938YHJ2"/>
<keyword evidence="9" id="KW-1133">Transmembrane helix</keyword>
<feature type="compositionally biased region" description="Gly residues" evidence="8">
    <location>
        <begin position="519"/>
        <end position="538"/>
    </location>
</feature>
<evidence type="ECO:0000256" key="8">
    <source>
        <dbReference type="SAM" id="MobiDB-lite"/>
    </source>
</evidence>
<evidence type="ECO:0000313" key="12">
    <source>
        <dbReference type="Proteomes" id="UP000663801"/>
    </source>
</evidence>
<evidence type="ECO:0000256" key="7">
    <source>
        <dbReference type="PROSITE-ProRule" id="PRU10141"/>
    </source>
</evidence>
<name>A0A938YHJ2_9ACTN</name>
<dbReference type="Proteomes" id="UP000663801">
    <property type="component" value="Unassembled WGS sequence"/>
</dbReference>
<dbReference type="InterPro" id="IPR011009">
    <property type="entry name" value="Kinase-like_dom_sf"/>
</dbReference>
<feature type="domain" description="Protein kinase" evidence="10">
    <location>
        <begin position="39"/>
        <end position="285"/>
    </location>
</feature>
<dbReference type="Pfam" id="PF00069">
    <property type="entry name" value="Pkinase"/>
    <property type="match status" value="1"/>
</dbReference>
<evidence type="ECO:0000256" key="6">
    <source>
        <dbReference type="ARBA" id="ARBA00022840"/>
    </source>
</evidence>
<dbReference type="GO" id="GO:0004674">
    <property type="term" value="F:protein serine/threonine kinase activity"/>
    <property type="evidence" value="ECO:0007669"/>
    <property type="project" value="UniProtKB-KW"/>
</dbReference>
<dbReference type="PANTHER" id="PTHR43289">
    <property type="entry name" value="MITOGEN-ACTIVATED PROTEIN KINASE KINASE KINASE 20-RELATED"/>
    <property type="match status" value="1"/>
</dbReference>
<feature type="region of interest" description="Disordered" evidence="8">
    <location>
        <begin position="426"/>
        <end position="484"/>
    </location>
</feature>
<keyword evidence="6 7" id="KW-0067">ATP-binding</keyword>
<accession>A0A938YHJ2</accession>
<feature type="compositionally biased region" description="Low complexity" evidence="8">
    <location>
        <begin position="446"/>
        <end position="484"/>
    </location>
</feature>
<dbReference type="EMBL" id="JAERWL010000001">
    <property type="protein sequence ID" value="MBM9474873.1"/>
    <property type="molecule type" value="Genomic_DNA"/>
</dbReference>
<dbReference type="CDD" id="cd14014">
    <property type="entry name" value="STKc_PknB_like"/>
    <property type="match status" value="1"/>
</dbReference>
<dbReference type="InterPro" id="IPR017441">
    <property type="entry name" value="Protein_kinase_ATP_BS"/>
</dbReference>
<evidence type="ECO:0000313" key="11">
    <source>
        <dbReference type="EMBL" id="MBM9474873.1"/>
    </source>
</evidence>